<dbReference type="GO" id="GO:0016747">
    <property type="term" value="F:acyltransferase activity, transferring groups other than amino-acyl groups"/>
    <property type="evidence" value="ECO:0007669"/>
    <property type="project" value="InterPro"/>
</dbReference>
<dbReference type="Gene3D" id="3.40.630.30">
    <property type="match status" value="1"/>
</dbReference>
<dbReference type="RefSeq" id="WP_129117513.1">
    <property type="nucleotide sequence ID" value="NZ_BSUI01000040.1"/>
</dbReference>
<dbReference type="SUPFAM" id="SSF55729">
    <property type="entry name" value="Acyl-CoA N-acyltransferases (Nat)"/>
    <property type="match status" value="1"/>
</dbReference>
<feature type="region of interest" description="Disordered" evidence="3">
    <location>
        <begin position="1"/>
        <end position="43"/>
    </location>
</feature>
<dbReference type="InterPro" id="IPR000182">
    <property type="entry name" value="GNAT_dom"/>
</dbReference>
<reference evidence="5 6" key="1">
    <citation type="submission" date="2019-04" db="EMBL/GenBank/DDBJ databases">
        <title>Deinococcus metalilatus MA1002 mutant No.5.</title>
        <authorList>
            <person name="Park W."/>
            <person name="Park C."/>
        </authorList>
    </citation>
    <scope>NUCLEOTIDE SEQUENCE [LARGE SCALE GENOMIC DNA]</scope>
    <source>
        <strain evidence="5 6">MA1002-m5</strain>
    </source>
</reference>
<dbReference type="PROSITE" id="PS51186">
    <property type="entry name" value="GNAT"/>
    <property type="match status" value="1"/>
</dbReference>
<dbReference type="InterPro" id="IPR050832">
    <property type="entry name" value="Bact_Acetyltransf"/>
</dbReference>
<dbReference type="PANTHER" id="PTHR43877">
    <property type="entry name" value="AMINOALKYLPHOSPHONATE N-ACETYLTRANSFERASE-RELATED-RELATED"/>
    <property type="match status" value="1"/>
</dbReference>
<evidence type="ECO:0000256" key="2">
    <source>
        <dbReference type="ARBA" id="ARBA00023315"/>
    </source>
</evidence>
<gene>
    <name evidence="5" type="ORF">FCS05_03200</name>
</gene>
<organism evidence="5 6">
    <name type="scientific">Deinococcus metallilatus</name>
    <dbReference type="NCBI Taxonomy" id="1211322"/>
    <lineage>
        <taxon>Bacteria</taxon>
        <taxon>Thermotogati</taxon>
        <taxon>Deinococcota</taxon>
        <taxon>Deinococci</taxon>
        <taxon>Deinococcales</taxon>
        <taxon>Deinococcaceae</taxon>
        <taxon>Deinococcus</taxon>
    </lineage>
</organism>
<evidence type="ECO:0000256" key="3">
    <source>
        <dbReference type="SAM" id="MobiDB-lite"/>
    </source>
</evidence>
<dbReference type="AlphaFoldDB" id="A0AAJ5JZ50"/>
<proteinExistence type="predicted"/>
<feature type="region of interest" description="Disordered" evidence="3">
    <location>
        <begin position="57"/>
        <end position="81"/>
    </location>
</feature>
<dbReference type="EMBL" id="VBRC01000002">
    <property type="protein sequence ID" value="TLK30774.1"/>
    <property type="molecule type" value="Genomic_DNA"/>
</dbReference>
<sequence>MPCCSTGCALGGGNPPRHPGPFRRPEGGKTSGAGPGSTPPPRHLHCRVSSFHLRPATPQDAATVAAHRSPERAGGQPPHTTSAAWVEDALTRGVDLGWLAEHDGKVIGGAGLILLEWGPTRDDPSPLRARVRGVFTVPEWRRRGVARALLDHALDTAKARGLHTLSLGTTDQARTLSQALGFQASPPPRWGAGPSPEEGPRCAGSRHVGATESSRMTPAGAPGLSRCRRTRGRVPRPRHVRSRPRLTRPAGNGTTAPRTQGS</sequence>
<feature type="compositionally biased region" description="Polar residues" evidence="3">
    <location>
        <begin position="252"/>
        <end position="262"/>
    </location>
</feature>
<dbReference type="InterPro" id="IPR016181">
    <property type="entry name" value="Acyl_CoA_acyltransferase"/>
</dbReference>
<dbReference type="Pfam" id="PF00583">
    <property type="entry name" value="Acetyltransf_1"/>
    <property type="match status" value="1"/>
</dbReference>
<keyword evidence="2" id="KW-0012">Acyltransferase</keyword>
<feature type="region of interest" description="Disordered" evidence="3">
    <location>
        <begin position="182"/>
        <end position="262"/>
    </location>
</feature>
<dbReference type="CDD" id="cd04301">
    <property type="entry name" value="NAT_SF"/>
    <property type="match status" value="1"/>
</dbReference>
<evidence type="ECO:0000313" key="6">
    <source>
        <dbReference type="Proteomes" id="UP000308000"/>
    </source>
</evidence>
<comment type="caution">
    <text evidence="5">The sequence shown here is derived from an EMBL/GenBank/DDBJ whole genome shotgun (WGS) entry which is preliminary data.</text>
</comment>
<feature type="compositionally biased region" description="Basic residues" evidence="3">
    <location>
        <begin position="226"/>
        <end position="246"/>
    </location>
</feature>
<feature type="domain" description="N-acetyltransferase" evidence="4">
    <location>
        <begin position="51"/>
        <end position="203"/>
    </location>
</feature>
<accession>A0AAJ5JZ50</accession>
<evidence type="ECO:0000313" key="5">
    <source>
        <dbReference type="EMBL" id="TLK30774.1"/>
    </source>
</evidence>
<dbReference type="Proteomes" id="UP000308000">
    <property type="component" value="Unassembled WGS sequence"/>
</dbReference>
<keyword evidence="1" id="KW-0808">Transferase</keyword>
<evidence type="ECO:0000259" key="4">
    <source>
        <dbReference type="PROSITE" id="PS51186"/>
    </source>
</evidence>
<protein>
    <submittedName>
        <fullName evidence="5">GNAT family N-acetyltransferase</fullName>
    </submittedName>
</protein>
<name>A0AAJ5JZ50_9DEIO</name>
<evidence type="ECO:0000256" key="1">
    <source>
        <dbReference type="ARBA" id="ARBA00022679"/>
    </source>
</evidence>